<reference evidence="2" key="1">
    <citation type="submission" date="2016-10" db="EMBL/GenBank/DDBJ databases">
        <authorList>
            <person name="Varghese N."/>
            <person name="Submissions S."/>
        </authorList>
    </citation>
    <scope>NUCLEOTIDE SEQUENCE [LARGE SCALE GENOMIC DNA]</scope>
    <source>
        <strain evidence="2">DSM 45237</strain>
    </source>
</reference>
<sequence>MITVVDYDPGWPERFARLRDEYATAMATAGVPVVAVEHVGSTSVPGLAAKPVIDCDIVVARAAVGAASEVLTGLGFRPLGELGIPLRWAFAEPDRLAGTNTYVIVEGSLALRNHLAVRDILRRDARLRDEYAAVKRRVGATAATIDDYGQGKNAMVQRLLAAAGLSDADRASIDANQVPSHDEVPR</sequence>
<dbReference type="Gene3D" id="3.30.460.10">
    <property type="entry name" value="Beta Polymerase, domain 2"/>
    <property type="match status" value="1"/>
</dbReference>
<dbReference type="STRING" id="561176.SAMN04488561_1656"/>
<evidence type="ECO:0000313" key="1">
    <source>
        <dbReference type="EMBL" id="SEE53818.1"/>
    </source>
</evidence>
<organism evidence="1 2">
    <name type="scientific">Jiangella alba</name>
    <dbReference type="NCBI Taxonomy" id="561176"/>
    <lineage>
        <taxon>Bacteria</taxon>
        <taxon>Bacillati</taxon>
        <taxon>Actinomycetota</taxon>
        <taxon>Actinomycetes</taxon>
        <taxon>Jiangellales</taxon>
        <taxon>Jiangellaceae</taxon>
        <taxon>Jiangella</taxon>
    </lineage>
</organism>
<dbReference type="InterPro" id="IPR043519">
    <property type="entry name" value="NT_sf"/>
</dbReference>
<dbReference type="Pfam" id="PF04229">
    <property type="entry name" value="GrpB"/>
    <property type="match status" value="1"/>
</dbReference>
<dbReference type="AlphaFoldDB" id="A0A1H5JQ87"/>
<dbReference type="Proteomes" id="UP000181980">
    <property type="component" value="Unassembled WGS sequence"/>
</dbReference>
<accession>A0A1H5JQ87</accession>
<dbReference type="InterPro" id="IPR007344">
    <property type="entry name" value="GrpB/CoaE"/>
</dbReference>
<keyword evidence="2" id="KW-1185">Reference proteome</keyword>
<dbReference type="EMBL" id="FNUC01000003">
    <property type="protein sequence ID" value="SEE53818.1"/>
    <property type="molecule type" value="Genomic_DNA"/>
</dbReference>
<dbReference type="PANTHER" id="PTHR34822">
    <property type="entry name" value="GRPB DOMAIN PROTEIN (AFU_ORTHOLOGUE AFUA_1G01530)"/>
    <property type="match status" value="1"/>
</dbReference>
<gene>
    <name evidence="1" type="ORF">SAMN04488561_1656</name>
</gene>
<dbReference type="GO" id="GO:0016740">
    <property type="term" value="F:transferase activity"/>
    <property type="evidence" value="ECO:0007669"/>
    <property type="project" value="UniProtKB-KW"/>
</dbReference>
<dbReference type="PANTHER" id="PTHR34822:SF1">
    <property type="entry name" value="GRPB FAMILY PROTEIN"/>
    <property type="match status" value="1"/>
</dbReference>
<keyword evidence="1" id="KW-0808">Transferase</keyword>
<evidence type="ECO:0000313" key="2">
    <source>
        <dbReference type="Proteomes" id="UP000181980"/>
    </source>
</evidence>
<name>A0A1H5JQ87_9ACTN</name>
<dbReference type="OrthoDB" id="9799092at2"/>
<protein>
    <submittedName>
        <fullName evidence="1">GrpB domain, predicted nucleotidyltransferase, UPF0157 family</fullName>
    </submittedName>
</protein>
<dbReference type="RefSeq" id="WP_069110978.1">
    <property type="nucleotide sequence ID" value="NZ_FNUC01000003.1"/>
</dbReference>
<dbReference type="SUPFAM" id="SSF81301">
    <property type="entry name" value="Nucleotidyltransferase"/>
    <property type="match status" value="1"/>
</dbReference>
<proteinExistence type="predicted"/>